<dbReference type="InterPro" id="IPR004276">
    <property type="entry name" value="GlycoTrans_28_N"/>
</dbReference>
<reference evidence="3 4" key="1">
    <citation type="journal article" date="2014" name="Genome Biol. Evol.">
        <title>The secreted proteins of Achlya hypogyna and Thraustotheca clavata identify the ancestral oomycete secretome and reveal gene acquisitions by horizontal gene transfer.</title>
        <authorList>
            <person name="Misner I."/>
            <person name="Blouin N."/>
            <person name="Leonard G."/>
            <person name="Richards T.A."/>
            <person name="Lane C.E."/>
        </authorList>
    </citation>
    <scope>NUCLEOTIDE SEQUENCE [LARGE SCALE GENOMIC DNA]</scope>
    <source>
        <strain evidence="3 4">ATCC 34112</strain>
    </source>
</reference>
<dbReference type="InterPro" id="IPR050426">
    <property type="entry name" value="Glycosyltransferase_28"/>
</dbReference>
<proteinExistence type="predicted"/>
<organism evidence="3 4">
    <name type="scientific">Thraustotheca clavata</name>
    <dbReference type="NCBI Taxonomy" id="74557"/>
    <lineage>
        <taxon>Eukaryota</taxon>
        <taxon>Sar</taxon>
        <taxon>Stramenopiles</taxon>
        <taxon>Oomycota</taxon>
        <taxon>Saprolegniomycetes</taxon>
        <taxon>Saprolegniales</taxon>
        <taxon>Achlyaceae</taxon>
        <taxon>Thraustotheca</taxon>
    </lineage>
</organism>
<comment type="caution">
    <text evidence="3">The sequence shown here is derived from an EMBL/GenBank/DDBJ whole genome shotgun (WGS) entry which is preliminary data.</text>
</comment>
<dbReference type="PANTHER" id="PTHR48050:SF13">
    <property type="entry name" value="STEROL 3-BETA-GLUCOSYLTRANSFERASE UGT80A2"/>
    <property type="match status" value="1"/>
</dbReference>
<dbReference type="EMBL" id="JNBS01003380">
    <property type="protein sequence ID" value="OQR87697.1"/>
    <property type="molecule type" value="Genomic_DNA"/>
</dbReference>
<dbReference type="GO" id="GO:0016906">
    <property type="term" value="F:sterol 3-beta-glucosyltransferase activity"/>
    <property type="evidence" value="ECO:0007669"/>
    <property type="project" value="UniProtKB-ARBA"/>
</dbReference>
<dbReference type="STRING" id="74557.A0A1V9YPW3"/>
<dbReference type="AlphaFoldDB" id="A0A1V9YPW3"/>
<gene>
    <name evidence="3" type="ORF">THRCLA_10438</name>
</gene>
<name>A0A1V9YPW3_9STRA</name>
<feature type="non-terminal residue" evidence="3">
    <location>
        <position position="346"/>
    </location>
</feature>
<dbReference type="OrthoDB" id="5835829at2759"/>
<dbReference type="CDD" id="cd03784">
    <property type="entry name" value="GT1_Gtf-like"/>
    <property type="match status" value="1"/>
</dbReference>
<evidence type="ECO:0000313" key="3">
    <source>
        <dbReference type="EMBL" id="OQR87697.1"/>
    </source>
</evidence>
<dbReference type="InterPro" id="IPR002213">
    <property type="entry name" value="UDP_glucos_trans"/>
</dbReference>
<feature type="domain" description="Glycosyltransferase family 28 N-terminal" evidence="2">
    <location>
        <begin position="6"/>
        <end position="91"/>
    </location>
</feature>
<keyword evidence="1 3" id="KW-0808">Transferase</keyword>
<dbReference type="SUPFAM" id="SSF53756">
    <property type="entry name" value="UDP-Glycosyltransferase/glycogen phosphorylase"/>
    <property type="match status" value="1"/>
</dbReference>
<dbReference type="Gene3D" id="3.40.50.2000">
    <property type="entry name" value="Glycogen Phosphorylase B"/>
    <property type="match status" value="2"/>
</dbReference>
<dbReference type="PANTHER" id="PTHR48050">
    <property type="entry name" value="STEROL 3-BETA-GLUCOSYLTRANSFERASE"/>
    <property type="match status" value="1"/>
</dbReference>
<keyword evidence="4" id="KW-1185">Reference proteome</keyword>
<evidence type="ECO:0000256" key="1">
    <source>
        <dbReference type="ARBA" id="ARBA00022679"/>
    </source>
</evidence>
<evidence type="ECO:0000259" key="2">
    <source>
        <dbReference type="Pfam" id="PF03033"/>
    </source>
</evidence>
<evidence type="ECO:0000313" key="4">
    <source>
        <dbReference type="Proteomes" id="UP000243217"/>
    </source>
</evidence>
<dbReference type="Proteomes" id="UP000243217">
    <property type="component" value="Unassembled WGS sequence"/>
</dbReference>
<protein>
    <submittedName>
        <fullName evidence="3">UDP-glucuronosyltransferase</fullName>
    </submittedName>
</protein>
<dbReference type="Pfam" id="PF03033">
    <property type="entry name" value="Glyco_transf_28"/>
    <property type="match status" value="1"/>
</dbReference>
<dbReference type="GO" id="GO:0005975">
    <property type="term" value="P:carbohydrate metabolic process"/>
    <property type="evidence" value="ECO:0007669"/>
    <property type="project" value="InterPro"/>
</dbReference>
<accession>A0A1V9YPW3</accession>
<sequence>MTAKRITLVAIGTRGDVQPFCVLGRALADKGFNVAIATEKRLENLVVNEFRLPYRHVAGDCTGLLFEPEYQKDLAEGSIFTVLKLLKQWRRQYSFDELLASYVEALKDSDIIVAGSMSLSESYAIAEKVNATWIPFLLWPAYPTRELPIWMMSKLTFGFGCLNLWSYSFLFKQLWTAEGKFINPWRQNILGLPPIESPIGTMGLVYANEDIPVLIGCSKLFCGPKRVVPPEYTPNKVHLLGPAFASPSPLSEKLTSFIDSAKADSWPITYIGFGSMPSEKPLDLLQMALDVCTLASCRAIVVAGWSELSSDDAIALLDANAETLIVVPSVSQVVLFPKVDCIVHHC</sequence>